<keyword evidence="2" id="KW-1185">Reference proteome</keyword>
<dbReference type="Proteomes" id="UP001476282">
    <property type="component" value="Unassembled WGS sequence"/>
</dbReference>
<comment type="caution">
    <text evidence="1">The sequence shown here is derived from an EMBL/GenBank/DDBJ whole genome shotgun (WGS) entry which is preliminary data.</text>
</comment>
<proteinExistence type="predicted"/>
<accession>A0ABP9UL10</accession>
<dbReference type="EMBL" id="BAABRI010000007">
    <property type="protein sequence ID" value="GAA5482293.1"/>
    <property type="molecule type" value="Genomic_DNA"/>
</dbReference>
<gene>
    <name evidence="1" type="ORF">Hsar01_01511</name>
</gene>
<organism evidence="1 2">
    <name type="scientific">Haloferula sargassicola</name>
    <dbReference type="NCBI Taxonomy" id="490096"/>
    <lineage>
        <taxon>Bacteria</taxon>
        <taxon>Pseudomonadati</taxon>
        <taxon>Verrucomicrobiota</taxon>
        <taxon>Verrucomicrobiia</taxon>
        <taxon>Verrucomicrobiales</taxon>
        <taxon>Verrucomicrobiaceae</taxon>
        <taxon>Haloferula</taxon>
    </lineage>
</organism>
<reference evidence="1 2" key="1">
    <citation type="submission" date="2024-02" db="EMBL/GenBank/DDBJ databases">
        <title>Haloferula sargassicola NBRC 104335.</title>
        <authorList>
            <person name="Ichikawa N."/>
            <person name="Katano-Makiyama Y."/>
            <person name="Hidaka K."/>
        </authorList>
    </citation>
    <scope>NUCLEOTIDE SEQUENCE [LARGE SCALE GENOMIC DNA]</scope>
    <source>
        <strain evidence="1 2">NBRC 104335</strain>
    </source>
</reference>
<evidence type="ECO:0000313" key="2">
    <source>
        <dbReference type="Proteomes" id="UP001476282"/>
    </source>
</evidence>
<sequence length="294" mass="31932">MVAMGITAVIVTVLVTITGVATDTWTRSRSEVRAARQAKVMLDTMAKDFESMVSRRGTNAEWLFAGIDSGSGLPKVTQGSSGSGSAAELTFMTAATDRYAGQIGNENFDKGGDVSCVSYRLRYDDPINGENDPKASTYVLYRMLVNPDQTFEDLLGQPDLKTAFSQFDSQVDEQRNFVCENIHQFTVTFLVEVPKSQTGGALAGYDTVRLTLSSDQPSGEFRLNGTGIQTTLQSSGYSQDEILSGRLTGVEISISVMSDAAMVRLKSGRSQGLNPDDYARNVYHYSRVVTVPSM</sequence>
<protein>
    <recommendedName>
        <fullName evidence="3">Type IV pilin</fullName>
    </recommendedName>
</protein>
<evidence type="ECO:0000313" key="1">
    <source>
        <dbReference type="EMBL" id="GAA5482293.1"/>
    </source>
</evidence>
<name>A0ABP9UL10_9BACT</name>
<evidence type="ECO:0008006" key="3">
    <source>
        <dbReference type="Google" id="ProtNLM"/>
    </source>
</evidence>